<keyword evidence="1" id="KW-0732">Signal</keyword>
<dbReference type="AlphaFoldDB" id="A0A5J4IML4"/>
<organism evidence="2 3">
    <name type="scientific">Patiriisocius marinus</name>
    <dbReference type="NCBI Taxonomy" id="1397112"/>
    <lineage>
        <taxon>Bacteria</taxon>
        <taxon>Pseudomonadati</taxon>
        <taxon>Bacteroidota</taxon>
        <taxon>Flavobacteriia</taxon>
        <taxon>Flavobacteriales</taxon>
        <taxon>Flavobacteriaceae</taxon>
        <taxon>Patiriisocius</taxon>
    </lineage>
</organism>
<dbReference type="InterPro" id="IPR008972">
    <property type="entry name" value="Cupredoxin"/>
</dbReference>
<comment type="caution">
    <text evidence="2">The sequence shown here is derived from an EMBL/GenBank/DDBJ whole genome shotgun (WGS) entry which is preliminary data.</text>
</comment>
<reference evidence="2 3" key="1">
    <citation type="submission" date="2019-08" db="EMBL/GenBank/DDBJ databases">
        <title>Draft genome sequence of Ulvibacter marinus type strain NBRC 109484.</title>
        <authorList>
            <person name="Kawano K."/>
            <person name="Ushijima N."/>
            <person name="Kihara M."/>
            <person name="Itoh H."/>
        </authorList>
    </citation>
    <scope>NUCLEOTIDE SEQUENCE [LARGE SCALE GENOMIC DNA]</scope>
    <source>
        <strain evidence="2 3">NBRC 109484</strain>
    </source>
</reference>
<feature type="chain" id="PRO_5023900736" evidence="1">
    <location>
        <begin position="24"/>
        <end position="131"/>
    </location>
</feature>
<name>A0A5J4IML4_9FLAO</name>
<gene>
    <name evidence="2" type="ORF">ULMA_05870</name>
</gene>
<keyword evidence="3" id="KW-1185">Reference proteome</keyword>
<evidence type="ECO:0000313" key="3">
    <source>
        <dbReference type="Proteomes" id="UP000326509"/>
    </source>
</evidence>
<sequence>MKSMKNVFAIIALVVATTVSSFAQSKSMTNFKTVRLEQTKGEFTQKQITVSPGEYVFEISNNNAGTDVGFVLVPQGKDISKPENHIKTAYVTNVVKEGTVEKTKSTTLTPGTYIYFCPLNKTSTDNVLIVK</sequence>
<dbReference type="EMBL" id="BKCG01000001">
    <property type="protein sequence ID" value="GER58479.1"/>
    <property type="molecule type" value="Genomic_DNA"/>
</dbReference>
<dbReference type="Proteomes" id="UP000326509">
    <property type="component" value="Unassembled WGS sequence"/>
</dbReference>
<protein>
    <submittedName>
        <fullName evidence="2">Uncharacterized protein</fullName>
    </submittedName>
</protein>
<proteinExistence type="predicted"/>
<dbReference type="RefSeq" id="WP_308640212.1">
    <property type="nucleotide sequence ID" value="NZ_BKCG01000001.1"/>
</dbReference>
<evidence type="ECO:0000313" key="2">
    <source>
        <dbReference type="EMBL" id="GER58479.1"/>
    </source>
</evidence>
<dbReference type="SUPFAM" id="SSF49503">
    <property type="entry name" value="Cupredoxins"/>
    <property type="match status" value="1"/>
</dbReference>
<feature type="signal peptide" evidence="1">
    <location>
        <begin position="1"/>
        <end position="23"/>
    </location>
</feature>
<evidence type="ECO:0000256" key="1">
    <source>
        <dbReference type="SAM" id="SignalP"/>
    </source>
</evidence>
<dbReference type="Gene3D" id="2.60.40.420">
    <property type="entry name" value="Cupredoxins - blue copper proteins"/>
    <property type="match status" value="1"/>
</dbReference>
<accession>A0A5J4IML4</accession>